<protein>
    <submittedName>
        <fullName evidence="2">Uncharacterized protein</fullName>
    </submittedName>
</protein>
<feature type="region of interest" description="Disordered" evidence="1">
    <location>
        <begin position="371"/>
        <end position="396"/>
    </location>
</feature>
<feature type="compositionally biased region" description="Basic and acidic residues" evidence="1">
    <location>
        <begin position="213"/>
        <end position="225"/>
    </location>
</feature>
<proteinExistence type="predicted"/>
<evidence type="ECO:0000313" key="2">
    <source>
        <dbReference type="EMBL" id="KAK2601634.1"/>
    </source>
</evidence>
<feature type="compositionally biased region" description="Basic residues" evidence="1">
    <location>
        <begin position="287"/>
        <end position="296"/>
    </location>
</feature>
<feature type="compositionally biased region" description="Polar residues" evidence="1">
    <location>
        <begin position="239"/>
        <end position="263"/>
    </location>
</feature>
<dbReference type="AlphaFoldDB" id="A0AAJ0FV41"/>
<feature type="region of interest" description="Disordered" evidence="1">
    <location>
        <begin position="200"/>
        <end position="298"/>
    </location>
</feature>
<organism evidence="2 3">
    <name type="scientific">Conoideocrella luteorostrata</name>
    <dbReference type="NCBI Taxonomy" id="1105319"/>
    <lineage>
        <taxon>Eukaryota</taxon>
        <taxon>Fungi</taxon>
        <taxon>Dikarya</taxon>
        <taxon>Ascomycota</taxon>
        <taxon>Pezizomycotina</taxon>
        <taxon>Sordariomycetes</taxon>
        <taxon>Hypocreomycetidae</taxon>
        <taxon>Hypocreales</taxon>
        <taxon>Clavicipitaceae</taxon>
        <taxon>Conoideocrella</taxon>
    </lineage>
</organism>
<evidence type="ECO:0000313" key="3">
    <source>
        <dbReference type="Proteomes" id="UP001251528"/>
    </source>
</evidence>
<accession>A0AAJ0FV41</accession>
<evidence type="ECO:0000256" key="1">
    <source>
        <dbReference type="SAM" id="MobiDB-lite"/>
    </source>
</evidence>
<dbReference type="EMBL" id="JASWJB010000073">
    <property type="protein sequence ID" value="KAK2601634.1"/>
    <property type="molecule type" value="Genomic_DNA"/>
</dbReference>
<comment type="caution">
    <text evidence="2">The sequence shown here is derived from an EMBL/GenBank/DDBJ whole genome shotgun (WGS) entry which is preliminary data.</text>
</comment>
<reference evidence="2" key="1">
    <citation type="submission" date="2023-06" db="EMBL/GenBank/DDBJ databases">
        <title>Conoideocrella luteorostrata (Hypocreales: Clavicipitaceae), a potential biocontrol fungus for elongate hemlock scale in United States Christmas tree production areas.</title>
        <authorList>
            <person name="Barrett H."/>
            <person name="Lovett B."/>
            <person name="Macias A.M."/>
            <person name="Stajich J.E."/>
            <person name="Kasson M.T."/>
        </authorList>
    </citation>
    <scope>NUCLEOTIDE SEQUENCE</scope>
    <source>
        <strain evidence="2">ARSEF 14590</strain>
    </source>
</reference>
<dbReference type="Proteomes" id="UP001251528">
    <property type="component" value="Unassembled WGS sequence"/>
</dbReference>
<sequence>MEVSEEPRFDYTWAMADMMLYPSNVMPDVEFDTSQDSIGTEFEYVFTQPDWQDYSAVYPEAGNGTFAVDTSFVATDVVESSGEELCALGSDSDFFQVSTEFAMDGLIPSSCVEFGPLDYFINTSMQPAALSSPAHLGLVSATDAVQFSPAQAHPGPAPVAYMHPYLSAYSADLGKTYPTEDAVQCVTELHDSNNLTFAETLASGDGTGLSHETVTDRDESNHVDDVSLPSDRSMRPSAANRSQEGAETNSPSEDAVQTETNGQPRRALPRRIYNLRKLPTRSNSKDKPRKKPRRIGLTKVADRSDTSLETIIVAGPNEDEVATEPSLLSLDGWSSLMIDVSKHVPRAWARSGHDPLSRLLRNIEGLVRDSKKRTSKLGSHPLGKSYVARRGKKLRK</sequence>
<feature type="compositionally biased region" description="Basic residues" evidence="1">
    <location>
        <begin position="387"/>
        <end position="396"/>
    </location>
</feature>
<name>A0AAJ0FV41_9HYPO</name>
<keyword evidence="3" id="KW-1185">Reference proteome</keyword>
<gene>
    <name evidence="2" type="ORF">QQS21_004784</name>
</gene>